<protein>
    <submittedName>
        <fullName evidence="1">DUF1572 domain-containing protein</fullName>
    </submittedName>
</protein>
<dbReference type="EMBL" id="QTJU01000002">
    <property type="protein sequence ID" value="RFM28507.1"/>
    <property type="molecule type" value="Genomic_DNA"/>
</dbReference>
<keyword evidence="2" id="KW-1185">Reference proteome</keyword>
<sequence>MPYFSVRFLSLKYTVMSAPVLAYLYQRELGKVLTELKAYTSAEALWTAVPGTINTGGHLAQHLVGNLRTYIGMGVGNIAYQRNRDAEFNSRGFTLEQLQAEFEELVVLVPGIIGSLTEADLQKEYPADILVTNGGNTVDYVLWHLLSHLSYHLGQLNYQRRYTGAVAG</sequence>
<dbReference type="InterPro" id="IPR034660">
    <property type="entry name" value="DinB/YfiT-like"/>
</dbReference>
<dbReference type="Pfam" id="PF07609">
    <property type="entry name" value="DUF1572"/>
    <property type="match status" value="1"/>
</dbReference>
<gene>
    <name evidence="1" type="ORF">DXN05_06785</name>
</gene>
<organism evidence="1 2">
    <name type="scientific">Deminuibacter soli</name>
    <dbReference type="NCBI Taxonomy" id="2291815"/>
    <lineage>
        <taxon>Bacteria</taxon>
        <taxon>Pseudomonadati</taxon>
        <taxon>Bacteroidota</taxon>
        <taxon>Chitinophagia</taxon>
        <taxon>Chitinophagales</taxon>
        <taxon>Chitinophagaceae</taxon>
        <taxon>Deminuibacter</taxon>
    </lineage>
</organism>
<dbReference type="SUPFAM" id="SSF109854">
    <property type="entry name" value="DinB/YfiT-like putative metalloenzymes"/>
    <property type="match status" value="1"/>
</dbReference>
<evidence type="ECO:0000313" key="1">
    <source>
        <dbReference type="EMBL" id="RFM28507.1"/>
    </source>
</evidence>
<dbReference type="Gene3D" id="1.20.120.450">
    <property type="entry name" value="dinb family like domain"/>
    <property type="match status" value="1"/>
</dbReference>
<dbReference type="InterPro" id="IPR011466">
    <property type="entry name" value="DUF1572"/>
</dbReference>
<proteinExistence type="predicted"/>
<dbReference type="AlphaFoldDB" id="A0A3E1NKS9"/>
<dbReference type="Proteomes" id="UP000261284">
    <property type="component" value="Unassembled WGS sequence"/>
</dbReference>
<reference evidence="1 2" key="1">
    <citation type="submission" date="2018-08" db="EMBL/GenBank/DDBJ databases">
        <title>Chitinophagaceae sp. K23C18032701, a novel bacterium isolated from forest soil.</title>
        <authorList>
            <person name="Wang C."/>
        </authorList>
    </citation>
    <scope>NUCLEOTIDE SEQUENCE [LARGE SCALE GENOMIC DNA]</scope>
    <source>
        <strain evidence="1 2">K23C18032701</strain>
    </source>
</reference>
<comment type="caution">
    <text evidence="1">The sequence shown here is derived from an EMBL/GenBank/DDBJ whole genome shotgun (WGS) entry which is preliminary data.</text>
</comment>
<accession>A0A3E1NKS9</accession>
<name>A0A3E1NKS9_9BACT</name>
<evidence type="ECO:0000313" key="2">
    <source>
        <dbReference type="Proteomes" id="UP000261284"/>
    </source>
</evidence>